<keyword evidence="11" id="KW-0482">Metalloprotease</keyword>
<dbReference type="SUPFAM" id="SSF63737">
    <property type="entry name" value="Leukotriene A4 hydrolase N-terminal domain"/>
    <property type="match status" value="1"/>
</dbReference>
<evidence type="ECO:0000259" key="16">
    <source>
        <dbReference type="Pfam" id="PF17900"/>
    </source>
</evidence>
<dbReference type="PRINTS" id="PR00756">
    <property type="entry name" value="ALADIPTASE"/>
</dbReference>
<dbReference type="PANTHER" id="PTHR11533">
    <property type="entry name" value="PROTEASE M1 ZINC METALLOPROTEASE"/>
    <property type="match status" value="1"/>
</dbReference>
<evidence type="ECO:0000256" key="7">
    <source>
        <dbReference type="ARBA" id="ARBA00022670"/>
    </source>
</evidence>
<keyword evidence="7" id="KW-0645">Protease</keyword>
<proteinExistence type="inferred from homology"/>
<feature type="domain" description="Aminopeptidase N-like N-terminal" evidence="16">
    <location>
        <begin position="104"/>
        <end position="190"/>
    </location>
</feature>
<dbReference type="InterPro" id="IPR045357">
    <property type="entry name" value="Aminopeptidase_N-like_N"/>
</dbReference>
<evidence type="ECO:0000259" key="15">
    <source>
        <dbReference type="Pfam" id="PF11838"/>
    </source>
</evidence>
<dbReference type="PANTHER" id="PTHR11533:SF174">
    <property type="entry name" value="PUROMYCIN-SENSITIVE AMINOPEPTIDASE-RELATED"/>
    <property type="match status" value="1"/>
</dbReference>
<keyword evidence="8" id="KW-0479">Metal-binding</keyword>
<dbReference type="NCBIfam" id="TIGR02412">
    <property type="entry name" value="pepN_strep_liv"/>
    <property type="match status" value="1"/>
</dbReference>
<keyword evidence="18" id="KW-1185">Reference proteome</keyword>
<dbReference type="Pfam" id="PF01433">
    <property type="entry name" value="Peptidase_M1"/>
    <property type="match status" value="1"/>
</dbReference>
<organism evidence="17 18">
    <name type="scientific">Kitasatospora saccharophila</name>
    <dbReference type="NCBI Taxonomy" id="407973"/>
    <lineage>
        <taxon>Bacteria</taxon>
        <taxon>Bacillati</taxon>
        <taxon>Actinomycetota</taxon>
        <taxon>Actinomycetes</taxon>
        <taxon>Kitasatosporales</taxon>
        <taxon>Streptomycetaceae</taxon>
        <taxon>Kitasatospora</taxon>
    </lineage>
</organism>
<dbReference type="EMBL" id="BAAANS010000020">
    <property type="protein sequence ID" value="GAA2100524.1"/>
    <property type="molecule type" value="Genomic_DNA"/>
</dbReference>
<name>A0ABN2WWI0_9ACTN</name>
<evidence type="ECO:0000259" key="14">
    <source>
        <dbReference type="Pfam" id="PF01433"/>
    </source>
</evidence>
<dbReference type="InterPro" id="IPR027268">
    <property type="entry name" value="Peptidase_M4/M1_CTD_sf"/>
</dbReference>
<accession>A0ABN2WWI0</accession>
<dbReference type="InterPro" id="IPR014782">
    <property type="entry name" value="Peptidase_M1_dom"/>
</dbReference>
<reference evidence="17 18" key="1">
    <citation type="journal article" date="2019" name="Int. J. Syst. Evol. Microbiol.">
        <title>The Global Catalogue of Microorganisms (GCM) 10K type strain sequencing project: providing services to taxonomists for standard genome sequencing and annotation.</title>
        <authorList>
            <consortium name="The Broad Institute Genomics Platform"/>
            <consortium name="The Broad Institute Genome Sequencing Center for Infectious Disease"/>
            <person name="Wu L."/>
            <person name="Ma J."/>
        </authorList>
    </citation>
    <scope>NUCLEOTIDE SEQUENCE [LARGE SCALE GENOMIC DNA]</scope>
    <source>
        <strain evidence="17 18">JCM 14559</strain>
    </source>
</reference>
<dbReference type="InterPro" id="IPR012778">
    <property type="entry name" value="Pept_M1_aminopeptidase"/>
</dbReference>
<evidence type="ECO:0000256" key="13">
    <source>
        <dbReference type="ARBA" id="ARBA00031533"/>
    </source>
</evidence>
<gene>
    <name evidence="17" type="primary">pepN_3</name>
    <name evidence="17" type="ORF">GCM10009759_33460</name>
</gene>
<keyword evidence="6 17" id="KW-0031">Aminopeptidase</keyword>
<evidence type="ECO:0000256" key="8">
    <source>
        <dbReference type="ARBA" id="ARBA00022723"/>
    </source>
</evidence>
<feature type="domain" description="Peptidase M1 membrane alanine aminopeptidase" evidence="14">
    <location>
        <begin position="234"/>
        <end position="447"/>
    </location>
</feature>
<dbReference type="CDD" id="cd09602">
    <property type="entry name" value="M1_APN"/>
    <property type="match status" value="1"/>
</dbReference>
<evidence type="ECO:0000256" key="2">
    <source>
        <dbReference type="ARBA" id="ARBA00001947"/>
    </source>
</evidence>
<dbReference type="SUPFAM" id="SSF55486">
    <property type="entry name" value="Metalloproteases ('zincins'), catalytic domain"/>
    <property type="match status" value="1"/>
</dbReference>
<evidence type="ECO:0000256" key="10">
    <source>
        <dbReference type="ARBA" id="ARBA00022833"/>
    </source>
</evidence>
<comment type="catalytic activity">
    <reaction evidence="1">
        <text>Release of an N-terminal amino acid, Xaa-|-Yaa- from a peptide, amide or arylamide. Xaa is preferably Ala, but may be most amino acids including Pro (slow action). When a terminal hydrophobic residue is followed by a prolyl residue, the two may be released as an intact Xaa-Pro dipeptide.</text>
        <dbReference type="EC" id="3.4.11.2"/>
    </reaction>
</comment>
<dbReference type="Pfam" id="PF11838">
    <property type="entry name" value="ERAP1_C"/>
    <property type="match status" value="1"/>
</dbReference>
<keyword evidence="9" id="KW-0378">Hydrolase</keyword>
<evidence type="ECO:0000256" key="3">
    <source>
        <dbReference type="ARBA" id="ARBA00010136"/>
    </source>
</evidence>
<dbReference type="RefSeq" id="WP_344552936.1">
    <property type="nucleotide sequence ID" value="NZ_BAAANS010000020.1"/>
</dbReference>
<evidence type="ECO:0000256" key="5">
    <source>
        <dbReference type="ARBA" id="ARBA00015611"/>
    </source>
</evidence>
<evidence type="ECO:0000256" key="9">
    <source>
        <dbReference type="ARBA" id="ARBA00022801"/>
    </source>
</evidence>
<dbReference type="InterPro" id="IPR042097">
    <property type="entry name" value="Aminopeptidase_N-like_N_sf"/>
</dbReference>
<protein>
    <recommendedName>
        <fullName evidence="5">Aminopeptidase N</fullName>
        <ecNumber evidence="4">3.4.11.2</ecNumber>
    </recommendedName>
    <alternativeName>
        <fullName evidence="12">Alanine aminopeptidase</fullName>
    </alternativeName>
    <alternativeName>
        <fullName evidence="13">Lysyl aminopeptidase</fullName>
    </alternativeName>
</protein>
<evidence type="ECO:0000313" key="17">
    <source>
        <dbReference type="EMBL" id="GAA2100524.1"/>
    </source>
</evidence>
<evidence type="ECO:0000256" key="4">
    <source>
        <dbReference type="ARBA" id="ARBA00012564"/>
    </source>
</evidence>
<sequence length="854" mass="93600">MPGTNLTREEARTRAALLAVDAYEIELDLSSAREGGTFRSTTVVRFTSTEPGASTFIDLVAPAVTEIVLNGRALPLENFADSRIALPGLAAENELRVVADCAYTNTGEGLHRFVDPADGETYLYTQFEVPDARRVFANFEQPDLKATFAFTVTAPAGWVVVSNSPTPEPAGDGDTRVWTFEPTPRMSTYITALIAGPYVGVFDSYDNGAQHVPFGVYCRPSLREFLDADAIFAVTRQGFDYFQEKFDFPYPFAKYDQLFVPEFNAGAMENAGAVTFRDQYVFRSKVTDASYEARAATILHELAHMWFGDLVTMEWWNDLWLNESFATFAEVVCQAESPASQWPHSWTTFANQMKTWAYRQDQLPSTHPIMAEINDLEDVQVNFDGITYAKGASVLKQLVAYVGQDAFFQGVRAYFKRHAWGNTRLADLLGALEEASGRDLRTWSTAWLETAGINVLRPELSVAADGTIESFAVLQEAPALPAGARGEAVLRPHRIAVGLYELVDGKLVRTDRIELDVDGERTAVPQLTGRPRPAVLLLNDDDLSYAKVRLDADSLAVVTAHLGDFADSLPRALCWASAWDMTRDGELATRDYLALALSGLQRESDIGVVQSVQRQVKLALELYADPAWREEGLQRWAAAAQTALHEAPAGSDHQLAWARTLAGAARTDDQLALLAGLLDGSVEIDGLAVDTELRWALLGRLAATGRADEAAIDAELARDNTSSGQEHAATCRAARPTAEAKAAAWASVVESDTLTNYVQEAVIAGFQQPDQRDLLAAYTEKYFASVKQVWETRSHEISQQIIGGLYPSYAVSRATLDATDAWLATADPAPALRRQVVEARAGVERALRAQAADR</sequence>
<dbReference type="InterPro" id="IPR024571">
    <property type="entry name" value="ERAP1-like_C_dom"/>
</dbReference>
<dbReference type="InterPro" id="IPR050344">
    <property type="entry name" value="Peptidase_M1_aminopeptidases"/>
</dbReference>
<comment type="similarity">
    <text evidence="3">Belongs to the peptidase M1 family.</text>
</comment>
<dbReference type="EC" id="3.4.11.2" evidence="4"/>
<keyword evidence="10" id="KW-0862">Zinc</keyword>
<evidence type="ECO:0000256" key="1">
    <source>
        <dbReference type="ARBA" id="ARBA00000098"/>
    </source>
</evidence>
<dbReference type="Gene3D" id="2.60.40.1730">
    <property type="entry name" value="tricorn interacting facor f3 domain"/>
    <property type="match status" value="1"/>
</dbReference>
<dbReference type="Gene3D" id="1.10.390.10">
    <property type="entry name" value="Neutral Protease Domain 2"/>
    <property type="match status" value="1"/>
</dbReference>
<evidence type="ECO:0000313" key="18">
    <source>
        <dbReference type="Proteomes" id="UP001500897"/>
    </source>
</evidence>
<dbReference type="InterPro" id="IPR001930">
    <property type="entry name" value="Peptidase_M1"/>
</dbReference>
<comment type="cofactor">
    <cofactor evidence="2">
        <name>Zn(2+)</name>
        <dbReference type="ChEBI" id="CHEBI:29105"/>
    </cofactor>
</comment>
<evidence type="ECO:0000256" key="6">
    <source>
        <dbReference type="ARBA" id="ARBA00022438"/>
    </source>
</evidence>
<evidence type="ECO:0000256" key="12">
    <source>
        <dbReference type="ARBA" id="ARBA00029811"/>
    </source>
</evidence>
<dbReference type="Proteomes" id="UP001500897">
    <property type="component" value="Unassembled WGS sequence"/>
</dbReference>
<dbReference type="GO" id="GO:0004177">
    <property type="term" value="F:aminopeptidase activity"/>
    <property type="evidence" value="ECO:0007669"/>
    <property type="project" value="UniProtKB-KW"/>
</dbReference>
<feature type="domain" description="ERAP1-like C-terminal" evidence="15">
    <location>
        <begin position="536"/>
        <end position="845"/>
    </location>
</feature>
<evidence type="ECO:0000256" key="11">
    <source>
        <dbReference type="ARBA" id="ARBA00023049"/>
    </source>
</evidence>
<dbReference type="Pfam" id="PF17900">
    <property type="entry name" value="Peptidase_M1_N"/>
    <property type="match status" value="1"/>
</dbReference>
<comment type="caution">
    <text evidence="17">The sequence shown here is derived from an EMBL/GenBank/DDBJ whole genome shotgun (WGS) entry which is preliminary data.</text>
</comment>